<dbReference type="RefSeq" id="WP_321560971.1">
    <property type="nucleotide sequence ID" value="NZ_CP139558.1"/>
</dbReference>
<gene>
    <name evidence="2" type="ORF">SNE25_21030</name>
</gene>
<organism evidence="2 3">
    <name type="scientific">Mucilaginibacter sabulilitoris</name>
    <dbReference type="NCBI Taxonomy" id="1173583"/>
    <lineage>
        <taxon>Bacteria</taxon>
        <taxon>Pseudomonadati</taxon>
        <taxon>Bacteroidota</taxon>
        <taxon>Sphingobacteriia</taxon>
        <taxon>Sphingobacteriales</taxon>
        <taxon>Sphingobacteriaceae</taxon>
        <taxon>Mucilaginibacter</taxon>
    </lineage>
</organism>
<name>A0ABZ0TJT6_9SPHI</name>
<dbReference type="Proteomes" id="UP001324380">
    <property type="component" value="Chromosome"/>
</dbReference>
<evidence type="ECO:0000313" key="3">
    <source>
        <dbReference type="Proteomes" id="UP001324380"/>
    </source>
</evidence>
<protein>
    <submittedName>
        <fullName evidence="2">Uncharacterized protein</fullName>
    </submittedName>
</protein>
<accession>A0ABZ0TJT6</accession>
<reference evidence="2 3" key="1">
    <citation type="submission" date="2023-11" db="EMBL/GenBank/DDBJ databases">
        <title>Analysis of the Genomes of Mucilaginibacter gossypii cycad 4 and M. sabulilitoris SNA2: microbes with the potential for plant growth promotion.</title>
        <authorList>
            <person name="Hirsch A.M."/>
            <person name="Humm E."/>
            <person name="Rubbi M."/>
            <person name="Del Vecchio G."/>
            <person name="Ha S.M."/>
            <person name="Pellegrini M."/>
            <person name="Gunsalus R.P."/>
        </authorList>
    </citation>
    <scope>NUCLEOTIDE SEQUENCE [LARGE SCALE GENOMIC DNA]</scope>
    <source>
        <strain evidence="2 3">SNA2</strain>
    </source>
</reference>
<evidence type="ECO:0000256" key="1">
    <source>
        <dbReference type="SAM" id="Phobius"/>
    </source>
</evidence>
<keyword evidence="1" id="KW-0812">Transmembrane</keyword>
<keyword evidence="1" id="KW-1133">Transmembrane helix</keyword>
<sequence>MAPRKPYNPNTQYGRKKIRDENQAWLNSLPPEEIAKINVNNTLWYVILLIIVGIIIYAVSGPSGLLHWASH</sequence>
<keyword evidence="1" id="KW-0472">Membrane</keyword>
<keyword evidence="3" id="KW-1185">Reference proteome</keyword>
<dbReference type="EMBL" id="CP139558">
    <property type="protein sequence ID" value="WPU91805.1"/>
    <property type="molecule type" value="Genomic_DNA"/>
</dbReference>
<evidence type="ECO:0000313" key="2">
    <source>
        <dbReference type="EMBL" id="WPU91805.1"/>
    </source>
</evidence>
<proteinExistence type="predicted"/>
<feature type="transmembrane region" description="Helical" evidence="1">
    <location>
        <begin position="42"/>
        <end position="60"/>
    </location>
</feature>